<dbReference type="PROSITE" id="PS52016">
    <property type="entry name" value="TONB_DEPENDENT_REC_3"/>
    <property type="match status" value="1"/>
</dbReference>
<dbReference type="Gene3D" id="2.170.130.10">
    <property type="entry name" value="TonB-dependent receptor, plug domain"/>
    <property type="match status" value="1"/>
</dbReference>
<sequence length="714" mass="77237">MSVISKAASAAAIFYGLSAASAFAQDTQVLPSIGIDSEDRPAGPVSSEILLRDKVAPLQSGTSDTAALIGRLPGGSSFGAGGFSSLPVIRGLESQRLTILVDGVPIDIACTNAMNPPLSYTDPQTIDAISVITGVTPVSMGGDSIGGAISVETLTPRFAKAGKRLLTGELSTFYRSNGDGFGGALSITAASDRLSLSYAGSFTQSDNYKGGGRDGTVRSTEYKKTDHALSLAAQTDIGLFELKGGYHFSPYEGFPNQYMDMTSNKSWYLNGHWKGAFDWGDLDLRAFYRDTDHRMNFLADKGGTATGGMPMNTEVHSAGYTLKGDIMLSNRDTLRLGSEFHHQWLNDYWPAVAGHMMMGPNTYINVNGAKRDRLGTFAEWEAKWTPQLTTLVGVRNDQVWMNTGEVQPYSTSMMNMADAMAATAFNAADRKRHDSNWSATALVRYAPSDQATLELGYARKSRSPGVYERYSWGRGSMSSRMIGWFGDGNGYVGDPTLKPERADTISAAVSLKGAGANGWTLRIAPYYTRVHDYIDVVKLADFTNMMGTPTGFVQLRFANREAELYGVDVSGSLALWQSSSAGTAKLTATASWLRGRNLDDGGSLYHQMPFNATFALEHRLGGWESAVELTVVADKNRVDATRNEPRTDDYALVNLRTGYAWGNYRLGLDVQNLFDKGYDLPLGGMSLGDYKATGDLRPVPGRGRSFNIGLTAKF</sequence>
<dbReference type="Pfam" id="PF07715">
    <property type="entry name" value="Plug"/>
    <property type="match status" value="1"/>
</dbReference>
<dbReference type="InterPro" id="IPR037066">
    <property type="entry name" value="Plug_dom_sf"/>
</dbReference>
<keyword evidence="14" id="KW-1185">Reference proteome</keyword>
<dbReference type="InterPro" id="IPR012910">
    <property type="entry name" value="Plug_dom"/>
</dbReference>
<keyword evidence="4 8" id="KW-0812">Transmembrane</keyword>
<reference evidence="14" key="1">
    <citation type="submission" date="2017-02" db="EMBL/GenBank/DDBJ databases">
        <authorList>
            <person name="Varghese N."/>
            <person name="Submissions S."/>
        </authorList>
    </citation>
    <scope>NUCLEOTIDE SEQUENCE [LARGE SCALE GENOMIC DNA]</scope>
    <source>
        <strain evidence="14">R11H</strain>
    </source>
</reference>
<evidence type="ECO:0000256" key="10">
    <source>
        <dbReference type="SAM" id="SignalP"/>
    </source>
</evidence>
<evidence type="ECO:0000256" key="5">
    <source>
        <dbReference type="ARBA" id="ARBA00023077"/>
    </source>
</evidence>
<evidence type="ECO:0000256" key="4">
    <source>
        <dbReference type="ARBA" id="ARBA00022692"/>
    </source>
</evidence>
<dbReference type="InterPro" id="IPR036942">
    <property type="entry name" value="Beta-barrel_TonB_sf"/>
</dbReference>
<dbReference type="PANTHER" id="PTHR30069">
    <property type="entry name" value="TONB-DEPENDENT OUTER MEMBRANE RECEPTOR"/>
    <property type="match status" value="1"/>
</dbReference>
<keyword evidence="3 8" id="KW-1134">Transmembrane beta strand</keyword>
<dbReference type="GO" id="GO:0015344">
    <property type="term" value="F:siderophore uptake transmembrane transporter activity"/>
    <property type="evidence" value="ECO:0007669"/>
    <property type="project" value="TreeGrafter"/>
</dbReference>
<evidence type="ECO:0000256" key="3">
    <source>
        <dbReference type="ARBA" id="ARBA00022452"/>
    </source>
</evidence>
<name>A0A1T5ERP8_9SPHN</name>
<keyword evidence="2 8" id="KW-0813">Transport</keyword>
<dbReference type="AlphaFoldDB" id="A0A1T5ERP8"/>
<dbReference type="InterPro" id="IPR039426">
    <property type="entry name" value="TonB-dep_rcpt-like"/>
</dbReference>
<dbReference type="EMBL" id="FUYP01000024">
    <property type="protein sequence ID" value="SKB86611.1"/>
    <property type="molecule type" value="Genomic_DNA"/>
</dbReference>
<evidence type="ECO:0000313" key="14">
    <source>
        <dbReference type="Proteomes" id="UP000190044"/>
    </source>
</evidence>
<dbReference type="RefSeq" id="WP_020819425.1">
    <property type="nucleotide sequence ID" value="NZ_FUYP01000024.1"/>
</dbReference>
<evidence type="ECO:0000256" key="7">
    <source>
        <dbReference type="ARBA" id="ARBA00023237"/>
    </source>
</evidence>
<evidence type="ECO:0000259" key="12">
    <source>
        <dbReference type="Pfam" id="PF07715"/>
    </source>
</evidence>
<evidence type="ECO:0000256" key="8">
    <source>
        <dbReference type="PROSITE-ProRule" id="PRU01360"/>
    </source>
</evidence>
<keyword evidence="10" id="KW-0732">Signal</keyword>
<dbReference type="Proteomes" id="UP000190044">
    <property type="component" value="Unassembled WGS sequence"/>
</dbReference>
<dbReference type="PANTHER" id="PTHR30069:SF49">
    <property type="entry name" value="OUTER MEMBRANE PROTEIN C"/>
    <property type="match status" value="1"/>
</dbReference>
<comment type="similarity">
    <text evidence="8 9">Belongs to the TonB-dependent receptor family.</text>
</comment>
<feature type="domain" description="TonB-dependent receptor-like beta-barrel" evidence="11">
    <location>
        <begin position="226"/>
        <end position="673"/>
    </location>
</feature>
<evidence type="ECO:0000256" key="1">
    <source>
        <dbReference type="ARBA" id="ARBA00004571"/>
    </source>
</evidence>
<dbReference type="GO" id="GO:0044718">
    <property type="term" value="P:siderophore transmembrane transport"/>
    <property type="evidence" value="ECO:0007669"/>
    <property type="project" value="TreeGrafter"/>
</dbReference>
<evidence type="ECO:0000256" key="9">
    <source>
        <dbReference type="RuleBase" id="RU003357"/>
    </source>
</evidence>
<keyword evidence="5 9" id="KW-0798">TonB box</keyword>
<evidence type="ECO:0000256" key="6">
    <source>
        <dbReference type="ARBA" id="ARBA00023136"/>
    </source>
</evidence>
<dbReference type="InterPro" id="IPR000531">
    <property type="entry name" value="Beta-barrel_TonB"/>
</dbReference>
<dbReference type="OrthoDB" id="9760333at2"/>
<gene>
    <name evidence="13" type="ORF">SAMN06295937_102436</name>
</gene>
<dbReference type="GO" id="GO:0009279">
    <property type="term" value="C:cell outer membrane"/>
    <property type="evidence" value="ECO:0007669"/>
    <property type="project" value="UniProtKB-SubCell"/>
</dbReference>
<accession>A0A1T5ERP8</accession>
<feature type="chain" id="PRO_5010562978" evidence="10">
    <location>
        <begin position="25"/>
        <end position="714"/>
    </location>
</feature>
<dbReference type="Pfam" id="PF00593">
    <property type="entry name" value="TonB_dep_Rec_b-barrel"/>
    <property type="match status" value="1"/>
</dbReference>
<comment type="subcellular location">
    <subcellularLocation>
        <location evidence="1 8">Cell outer membrane</location>
        <topology evidence="1 8">Multi-pass membrane protein</topology>
    </subcellularLocation>
</comment>
<keyword evidence="6 8" id="KW-0472">Membrane</keyword>
<evidence type="ECO:0000256" key="2">
    <source>
        <dbReference type="ARBA" id="ARBA00022448"/>
    </source>
</evidence>
<keyword evidence="7 8" id="KW-0998">Cell outer membrane</keyword>
<feature type="domain" description="TonB-dependent receptor plug" evidence="12">
    <location>
        <begin position="59"/>
        <end position="148"/>
    </location>
</feature>
<proteinExistence type="inferred from homology"/>
<protein>
    <submittedName>
        <fullName evidence="13">Iron complex outermembrane recepter protein</fullName>
    </submittedName>
</protein>
<evidence type="ECO:0000259" key="11">
    <source>
        <dbReference type="Pfam" id="PF00593"/>
    </source>
</evidence>
<dbReference type="SUPFAM" id="SSF56935">
    <property type="entry name" value="Porins"/>
    <property type="match status" value="1"/>
</dbReference>
<feature type="signal peptide" evidence="10">
    <location>
        <begin position="1"/>
        <end position="24"/>
    </location>
</feature>
<evidence type="ECO:0000313" key="13">
    <source>
        <dbReference type="EMBL" id="SKB86611.1"/>
    </source>
</evidence>
<organism evidence="13 14">
    <name type="scientific">Sphingopyxis flava</name>
    <dbReference type="NCBI Taxonomy" id="1507287"/>
    <lineage>
        <taxon>Bacteria</taxon>
        <taxon>Pseudomonadati</taxon>
        <taxon>Pseudomonadota</taxon>
        <taxon>Alphaproteobacteria</taxon>
        <taxon>Sphingomonadales</taxon>
        <taxon>Sphingomonadaceae</taxon>
        <taxon>Sphingopyxis</taxon>
    </lineage>
</organism>
<dbReference type="Gene3D" id="2.40.170.20">
    <property type="entry name" value="TonB-dependent receptor, beta-barrel domain"/>
    <property type="match status" value="1"/>
</dbReference>